<feature type="transmembrane region" description="Helical" evidence="2">
    <location>
        <begin position="129"/>
        <end position="152"/>
    </location>
</feature>
<feature type="region of interest" description="Disordered" evidence="1">
    <location>
        <begin position="156"/>
        <end position="232"/>
    </location>
</feature>
<feature type="compositionally biased region" description="Basic and acidic residues" evidence="1">
    <location>
        <begin position="299"/>
        <end position="310"/>
    </location>
</feature>
<evidence type="ECO:0000313" key="4">
    <source>
        <dbReference type="Proteomes" id="UP000238413"/>
    </source>
</evidence>
<protein>
    <recommendedName>
        <fullName evidence="5">Extensin</fullName>
    </recommendedName>
</protein>
<dbReference type="RefSeq" id="WP_099505448.1">
    <property type="nucleotide sequence ID" value="NZ_CP026652.1"/>
</dbReference>
<gene>
    <name evidence="3" type="ORF">C4B68_15130</name>
</gene>
<feature type="compositionally biased region" description="Polar residues" evidence="1">
    <location>
        <begin position="362"/>
        <end position="373"/>
    </location>
</feature>
<keyword evidence="2" id="KW-0472">Membrane</keyword>
<keyword evidence="2" id="KW-1133">Transmembrane helix</keyword>
<evidence type="ECO:0000256" key="1">
    <source>
        <dbReference type="SAM" id="MobiDB-lite"/>
    </source>
</evidence>
<evidence type="ECO:0000313" key="3">
    <source>
        <dbReference type="EMBL" id="AVH56896.1"/>
    </source>
</evidence>
<sequence>MADERCVFPGDAPRPPGQWLDRDAAECLLRGEPLEAVDADTQVQADRLAKTLGALAAGPVSSSAELPGEAAALAAFRKARDDRSGEAVQLGRRGRVPSAAHASDAGLVRLGRPAGAYGRRVRGGIPVRFGIAAALAVGMVGGAAFAAGSGVLPTPFSDERPGPAASVTEAGTPERPLVSPSSPGVSAAGGSQAPVPDATTGGPSDQASPGDEAAGGGGTSARPSGGASDWRTRTRRFCRAVLNGDDLSSGQRRALEDAAGGAGRVKSYCAGFLGQVGGDSDDDEGDDEGAQQGDQGNQEDGRDEGSKGDGEDGGDDDDSHIRPSANDPRANGGVLTPSPSPSAPVLSPLLPKKTLASPAPSPTYSALSSLTAR</sequence>
<dbReference type="EMBL" id="CP026652">
    <property type="protein sequence ID" value="AVH56896.1"/>
    <property type="molecule type" value="Genomic_DNA"/>
</dbReference>
<name>A0ABN5I250_9ACTN</name>
<feature type="compositionally biased region" description="Low complexity" evidence="1">
    <location>
        <begin position="178"/>
        <end position="195"/>
    </location>
</feature>
<proteinExistence type="predicted"/>
<feature type="compositionally biased region" description="Acidic residues" evidence="1">
    <location>
        <begin position="279"/>
        <end position="289"/>
    </location>
</feature>
<keyword evidence="2" id="KW-0812">Transmembrane</keyword>
<keyword evidence="4" id="KW-1185">Reference proteome</keyword>
<evidence type="ECO:0000256" key="2">
    <source>
        <dbReference type="SAM" id="Phobius"/>
    </source>
</evidence>
<dbReference type="Proteomes" id="UP000238413">
    <property type="component" value="Chromosome"/>
</dbReference>
<organism evidence="3 4">
    <name type="scientific">Streptomyces dengpaensis</name>
    <dbReference type="NCBI Taxonomy" id="2049881"/>
    <lineage>
        <taxon>Bacteria</taxon>
        <taxon>Bacillati</taxon>
        <taxon>Actinomycetota</taxon>
        <taxon>Actinomycetes</taxon>
        <taxon>Kitasatosporales</taxon>
        <taxon>Streptomycetaceae</taxon>
        <taxon>Streptomyces</taxon>
    </lineage>
</organism>
<reference evidence="3 4" key="1">
    <citation type="submission" date="2018-02" db="EMBL/GenBank/DDBJ databases">
        <title>Complete genome sequence of Streptomyces dengpaensis, the producer of angucyclines.</title>
        <authorList>
            <person name="Yumei L."/>
        </authorList>
    </citation>
    <scope>NUCLEOTIDE SEQUENCE [LARGE SCALE GENOMIC DNA]</scope>
    <source>
        <strain evidence="3 4">XZHG99</strain>
    </source>
</reference>
<evidence type="ECO:0008006" key="5">
    <source>
        <dbReference type="Google" id="ProtNLM"/>
    </source>
</evidence>
<accession>A0ABN5I250</accession>
<feature type="region of interest" description="Disordered" evidence="1">
    <location>
        <begin position="275"/>
        <end position="373"/>
    </location>
</feature>